<keyword evidence="10" id="KW-0812">Transmembrane</keyword>
<dbReference type="SUPFAM" id="SSF56601">
    <property type="entry name" value="beta-lactamase/transpeptidase-like"/>
    <property type="match status" value="1"/>
</dbReference>
<dbReference type="GO" id="GO:0009252">
    <property type="term" value="P:peptidoglycan biosynthetic process"/>
    <property type="evidence" value="ECO:0007669"/>
    <property type="project" value="UniProtKB-KW"/>
</dbReference>
<feature type="active site" description="Proton acceptor" evidence="7">
    <location>
        <position position="105"/>
    </location>
</feature>
<dbReference type="GO" id="GO:0009002">
    <property type="term" value="F:serine-type D-Ala-D-Ala carboxypeptidase activity"/>
    <property type="evidence" value="ECO:0007669"/>
    <property type="project" value="InterPro"/>
</dbReference>
<evidence type="ECO:0000256" key="7">
    <source>
        <dbReference type="PIRSR" id="PIRSR618044-1"/>
    </source>
</evidence>
<keyword evidence="12" id="KW-0121">Carboxypeptidase</keyword>
<feature type="active site" evidence="7">
    <location>
        <position position="157"/>
    </location>
</feature>
<dbReference type="GO" id="GO:0071555">
    <property type="term" value="P:cell wall organization"/>
    <property type="evidence" value="ECO:0007669"/>
    <property type="project" value="UniProtKB-KW"/>
</dbReference>
<feature type="active site" description="Acyl-ester intermediate" evidence="7">
    <location>
        <position position="102"/>
    </location>
</feature>
<dbReference type="InterPro" id="IPR012338">
    <property type="entry name" value="Beta-lactam/transpept-like"/>
</dbReference>
<evidence type="ECO:0000259" key="11">
    <source>
        <dbReference type="Pfam" id="PF00768"/>
    </source>
</evidence>
<feature type="domain" description="Peptidase S11 D-alanyl-D-alanine carboxypeptidase A N-terminal" evidence="11">
    <location>
        <begin position="72"/>
        <end position="276"/>
    </location>
</feature>
<reference evidence="12 13" key="1">
    <citation type="journal article" date="2014" name="BMC Genomics">
        <title>Comparison of environmental and isolate Sulfobacillus genomes reveals diverse carbon, sulfur, nitrogen, and hydrogen metabolisms.</title>
        <authorList>
            <person name="Justice N.B."/>
            <person name="Norman A."/>
            <person name="Brown C.T."/>
            <person name="Singh A."/>
            <person name="Thomas B.C."/>
            <person name="Banfield J.F."/>
        </authorList>
    </citation>
    <scope>NUCLEOTIDE SEQUENCE [LARGE SCALE GENOMIC DNA]</scope>
    <source>
        <strain evidence="12">AMDSBA1</strain>
    </source>
</reference>
<dbReference type="Proteomes" id="UP000242699">
    <property type="component" value="Unassembled WGS sequence"/>
</dbReference>
<comment type="caution">
    <text evidence="12">The sequence shown here is derived from an EMBL/GenBank/DDBJ whole genome shotgun (WGS) entry which is preliminary data.</text>
</comment>
<dbReference type="PANTHER" id="PTHR21581:SF33">
    <property type="entry name" value="D-ALANYL-D-ALANINE CARBOXYPEPTIDASE DACB"/>
    <property type="match status" value="1"/>
</dbReference>
<protein>
    <submittedName>
        <fullName evidence="12">D-alanyl-D-alanine carboxypeptidase</fullName>
    </submittedName>
</protein>
<keyword evidence="3" id="KW-0378">Hydrolase</keyword>
<evidence type="ECO:0000256" key="2">
    <source>
        <dbReference type="ARBA" id="ARBA00022729"/>
    </source>
</evidence>
<dbReference type="InterPro" id="IPR001967">
    <property type="entry name" value="Peptidase_S11_N"/>
</dbReference>
<dbReference type="AlphaFoldDB" id="A0A2T2WWC3"/>
<evidence type="ECO:0000256" key="5">
    <source>
        <dbReference type="ARBA" id="ARBA00022984"/>
    </source>
</evidence>
<feature type="transmembrane region" description="Helical" evidence="10">
    <location>
        <begin position="12"/>
        <end position="31"/>
    </location>
</feature>
<dbReference type="PRINTS" id="PR00725">
    <property type="entry name" value="DADACBPTASE1"/>
</dbReference>
<keyword evidence="4" id="KW-0133">Cell shape</keyword>
<evidence type="ECO:0000256" key="3">
    <source>
        <dbReference type="ARBA" id="ARBA00022801"/>
    </source>
</evidence>
<proteinExistence type="inferred from homology"/>
<evidence type="ECO:0000313" key="13">
    <source>
        <dbReference type="Proteomes" id="UP000242699"/>
    </source>
</evidence>
<keyword evidence="12" id="KW-0645">Protease</keyword>
<organism evidence="12 13">
    <name type="scientific">Sulfobacillus benefaciens</name>
    <dbReference type="NCBI Taxonomy" id="453960"/>
    <lineage>
        <taxon>Bacteria</taxon>
        <taxon>Bacillati</taxon>
        <taxon>Bacillota</taxon>
        <taxon>Clostridia</taxon>
        <taxon>Eubacteriales</taxon>
        <taxon>Clostridiales Family XVII. Incertae Sedis</taxon>
        <taxon>Sulfobacillus</taxon>
    </lineage>
</organism>
<dbReference type="Gene3D" id="3.40.710.10">
    <property type="entry name" value="DD-peptidase/beta-lactamase superfamily"/>
    <property type="match status" value="1"/>
</dbReference>
<keyword evidence="6" id="KW-0961">Cell wall biogenesis/degradation</keyword>
<evidence type="ECO:0000256" key="6">
    <source>
        <dbReference type="ARBA" id="ARBA00023316"/>
    </source>
</evidence>
<evidence type="ECO:0000313" key="12">
    <source>
        <dbReference type="EMBL" id="PSR26522.1"/>
    </source>
</evidence>
<keyword evidence="10" id="KW-0472">Membrane</keyword>
<keyword evidence="10" id="KW-1133">Transmembrane helix</keyword>
<evidence type="ECO:0000256" key="10">
    <source>
        <dbReference type="SAM" id="Phobius"/>
    </source>
</evidence>
<sequence length="324" mass="35513">MISRSKRHRSAPNLPWAAAVIVILLILSAWVNQIFTHASPAPQTTTTKSSGNSAPWYLVEPGSSATPSLPFKIGESSGILWNLNTHQLLWQLHPHQRGPLASTTKLMTIYLILHHLPLNRVVTVSPEAASTTGSDIYMAVGEHYTVRQLVYALMLASANDAAVALAENMSGTRAQFVAAMNRQARKFDMNGTHYADPDGLSPNSVGTAWDLSIIAEQDLRIPLFRRIVDTKVTSLPHNSVVRNLNSLLFLDPSVIGVKTGWTTQAGFNLVFAATRNVDGKPVTLLGVILHGQHGFPPENQDAEKILNWGFHQVALKMNRLSQMH</sequence>
<evidence type="ECO:0000256" key="4">
    <source>
        <dbReference type="ARBA" id="ARBA00022960"/>
    </source>
</evidence>
<comment type="similarity">
    <text evidence="1 9">Belongs to the peptidase S11 family.</text>
</comment>
<evidence type="ECO:0000256" key="8">
    <source>
        <dbReference type="PIRSR" id="PIRSR618044-2"/>
    </source>
</evidence>
<keyword evidence="2" id="KW-0732">Signal</keyword>
<dbReference type="GO" id="GO:0008360">
    <property type="term" value="P:regulation of cell shape"/>
    <property type="evidence" value="ECO:0007669"/>
    <property type="project" value="UniProtKB-KW"/>
</dbReference>
<dbReference type="GO" id="GO:0006508">
    <property type="term" value="P:proteolysis"/>
    <property type="evidence" value="ECO:0007669"/>
    <property type="project" value="InterPro"/>
</dbReference>
<evidence type="ECO:0000256" key="1">
    <source>
        <dbReference type="ARBA" id="ARBA00007164"/>
    </source>
</evidence>
<accession>A0A2T2WWC3</accession>
<name>A0A2T2WWC3_9FIRM</name>
<evidence type="ECO:0000256" key="9">
    <source>
        <dbReference type="RuleBase" id="RU004016"/>
    </source>
</evidence>
<feature type="binding site" evidence="8">
    <location>
        <position position="258"/>
    </location>
    <ligand>
        <name>substrate</name>
    </ligand>
</feature>
<dbReference type="Pfam" id="PF00768">
    <property type="entry name" value="Peptidase_S11"/>
    <property type="match status" value="1"/>
</dbReference>
<gene>
    <name evidence="12" type="ORF">C7B43_13670</name>
</gene>
<dbReference type="EMBL" id="PXYT01000035">
    <property type="protein sequence ID" value="PSR26522.1"/>
    <property type="molecule type" value="Genomic_DNA"/>
</dbReference>
<dbReference type="PANTHER" id="PTHR21581">
    <property type="entry name" value="D-ALANYL-D-ALANINE CARBOXYPEPTIDASE"/>
    <property type="match status" value="1"/>
</dbReference>
<keyword evidence="5" id="KW-0573">Peptidoglycan synthesis</keyword>
<dbReference type="InterPro" id="IPR018044">
    <property type="entry name" value="Peptidase_S11"/>
</dbReference>